<feature type="active site" description="Proton donor" evidence="1">
    <location>
        <position position="68"/>
    </location>
</feature>
<evidence type="ECO:0000313" key="2">
    <source>
        <dbReference type="EMBL" id="NMB69616.1"/>
    </source>
</evidence>
<dbReference type="InterPro" id="IPR005235">
    <property type="entry name" value="YmdB-like"/>
</dbReference>
<proteinExistence type="predicted"/>
<name>A0A7X9DJL7_UNCKA</name>
<organism evidence="2 3">
    <name type="scientific">candidate division WWE3 bacterium</name>
    <dbReference type="NCBI Taxonomy" id="2053526"/>
    <lineage>
        <taxon>Bacteria</taxon>
        <taxon>Katanobacteria</taxon>
    </lineage>
</organism>
<dbReference type="PANTHER" id="PTHR36303:SF1">
    <property type="entry name" value="2',3'-CYCLIC-NUCLEOTIDE 2'-PHOSPHODIESTERASE"/>
    <property type="match status" value="1"/>
</dbReference>
<dbReference type="Gene3D" id="3.60.21.10">
    <property type="match status" value="1"/>
</dbReference>
<reference evidence="2 3" key="1">
    <citation type="journal article" date="2020" name="Biotechnol. Biofuels">
        <title>New insights from the biogas microbiome by comprehensive genome-resolved metagenomics of nearly 1600 species originating from multiple anaerobic digesters.</title>
        <authorList>
            <person name="Campanaro S."/>
            <person name="Treu L."/>
            <person name="Rodriguez-R L.M."/>
            <person name="Kovalovszki A."/>
            <person name="Ziels R.M."/>
            <person name="Maus I."/>
            <person name="Zhu X."/>
            <person name="Kougias P.G."/>
            <person name="Basile A."/>
            <person name="Luo G."/>
            <person name="Schluter A."/>
            <person name="Konstantinidis K.T."/>
            <person name="Angelidaki I."/>
        </authorList>
    </citation>
    <scope>NUCLEOTIDE SEQUENCE [LARGE SCALE GENOMIC DNA]</scope>
    <source>
        <strain evidence="2">AS27yjCOA_165</strain>
    </source>
</reference>
<dbReference type="SUPFAM" id="SSF56300">
    <property type="entry name" value="Metallo-dependent phosphatases"/>
    <property type="match status" value="1"/>
</dbReference>
<dbReference type="Pfam" id="PF13277">
    <property type="entry name" value="YmdB"/>
    <property type="match status" value="1"/>
</dbReference>
<dbReference type="Proteomes" id="UP000526033">
    <property type="component" value="Unassembled WGS sequence"/>
</dbReference>
<dbReference type="GO" id="GO:0004113">
    <property type="term" value="F:2',3'-cyclic-nucleotide 3'-phosphodiesterase activity"/>
    <property type="evidence" value="ECO:0007669"/>
    <property type="project" value="TreeGrafter"/>
</dbReference>
<comment type="caution">
    <text evidence="2">The sequence shown here is derived from an EMBL/GenBank/DDBJ whole genome shotgun (WGS) entry which is preliminary data.</text>
</comment>
<evidence type="ECO:0000256" key="1">
    <source>
        <dbReference type="PIRSR" id="PIRSR004789-50"/>
    </source>
</evidence>
<evidence type="ECO:0000313" key="3">
    <source>
        <dbReference type="Proteomes" id="UP000526033"/>
    </source>
</evidence>
<dbReference type="PANTHER" id="PTHR36303">
    <property type="entry name" value="2',3'-CYCLIC-NUCLEOTIDE 2'-PHOSPHODIESTERASE"/>
    <property type="match status" value="1"/>
</dbReference>
<accession>A0A7X9DJL7</accession>
<protein>
    <submittedName>
        <fullName evidence="2">YmdB family metallophosphoesterase</fullName>
    </submittedName>
</protein>
<dbReference type="InterPro" id="IPR029052">
    <property type="entry name" value="Metallo-depent_PP-like"/>
</dbReference>
<dbReference type="EMBL" id="JAAZNL010000002">
    <property type="protein sequence ID" value="NMB69616.1"/>
    <property type="molecule type" value="Genomic_DNA"/>
</dbReference>
<dbReference type="PIRSF" id="PIRSF004789">
    <property type="entry name" value="DR1281"/>
    <property type="match status" value="1"/>
</dbReference>
<dbReference type="AlphaFoldDB" id="A0A7X9DJL7"/>
<gene>
    <name evidence="2" type="ORF">GYA27_00210</name>
</gene>
<sequence>MKVLFVGEIVAGAGRKTVKEVLPGLIKEHTPDLVLSNVENLSGGRGITPEKVNEMLDAGINYCTGGDHIFWERGTEDFIDSLPIVRPANYPGEVAGKGFAVIDLGSKGQILLINLMGRTSVNSTTSYLEDPFRKLDEILVLHKDIKLAATIVDFHCDYTSEKVAFGHYVDGRVTAVIGTHTHVPTADPMILPNGTFYVTDVGMTGIIDGVLGVKKENIINLFMTARNQRFEWETSGRRAFRSVLFDTEKKEITRIDKEIK</sequence>